<sequence>MNANEAHQLLADLREETARLRDPAALQFVGGDPAADAASLDATVAQRAGVPALRLQAPALATATNRPVVDVLAEIGAYDEALAAAVEQLRSGHAPVTARRSQPAPRDSEAEHSHGHGHGHGHDEGHGHGHGLAGEGLTAPSWRRGAVVAVVVLLLVVLAFVLLL</sequence>
<accession>A0ABY6P0L1</accession>
<feature type="region of interest" description="Disordered" evidence="1">
    <location>
        <begin position="93"/>
        <end position="134"/>
    </location>
</feature>
<dbReference type="Proteomes" id="UP001164965">
    <property type="component" value="Chromosome"/>
</dbReference>
<name>A0ABY6P0L1_9NOCA</name>
<dbReference type="EMBL" id="CP110615">
    <property type="protein sequence ID" value="UZJ24891.1"/>
    <property type="molecule type" value="Genomic_DNA"/>
</dbReference>
<evidence type="ECO:0000256" key="2">
    <source>
        <dbReference type="SAM" id="Phobius"/>
    </source>
</evidence>
<evidence type="ECO:0000313" key="3">
    <source>
        <dbReference type="EMBL" id="UZJ24891.1"/>
    </source>
</evidence>
<dbReference type="RefSeq" id="WP_265382997.1">
    <property type="nucleotide sequence ID" value="NZ_CP110615.1"/>
</dbReference>
<proteinExistence type="predicted"/>
<gene>
    <name evidence="3" type="ORF">RHODO2019_17620</name>
</gene>
<keyword evidence="2" id="KW-1133">Transmembrane helix</keyword>
<organism evidence="3 4">
    <name type="scientific">Rhodococcus antarcticus</name>
    <dbReference type="NCBI Taxonomy" id="2987751"/>
    <lineage>
        <taxon>Bacteria</taxon>
        <taxon>Bacillati</taxon>
        <taxon>Actinomycetota</taxon>
        <taxon>Actinomycetes</taxon>
        <taxon>Mycobacteriales</taxon>
        <taxon>Nocardiaceae</taxon>
        <taxon>Rhodococcus</taxon>
    </lineage>
</organism>
<reference evidence="3" key="1">
    <citation type="submission" date="2022-10" db="EMBL/GenBank/DDBJ databases">
        <title>Rhodococcus sp.75.</title>
        <authorList>
            <person name="Sun M."/>
        </authorList>
    </citation>
    <scope>NUCLEOTIDE SEQUENCE</scope>
    <source>
        <strain evidence="3">75</strain>
    </source>
</reference>
<evidence type="ECO:0000313" key="4">
    <source>
        <dbReference type="Proteomes" id="UP001164965"/>
    </source>
</evidence>
<feature type="transmembrane region" description="Helical" evidence="2">
    <location>
        <begin position="145"/>
        <end position="163"/>
    </location>
</feature>
<keyword evidence="2" id="KW-0812">Transmembrane</keyword>
<evidence type="ECO:0000256" key="1">
    <source>
        <dbReference type="SAM" id="MobiDB-lite"/>
    </source>
</evidence>
<protein>
    <submittedName>
        <fullName evidence="3">Uncharacterized protein</fullName>
    </submittedName>
</protein>
<keyword evidence="2" id="KW-0472">Membrane</keyword>
<keyword evidence="4" id="KW-1185">Reference proteome</keyword>
<feature type="compositionally biased region" description="Basic and acidic residues" evidence="1">
    <location>
        <begin position="106"/>
        <end position="127"/>
    </location>
</feature>